<organism evidence="1 2">
    <name type="scientific">Tsukamurella soli</name>
    <dbReference type="NCBI Taxonomy" id="644556"/>
    <lineage>
        <taxon>Bacteria</taxon>
        <taxon>Bacillati</taxon>
        <taxon>Actinomycetota</taxon>
        <taxon>Actinomycetes</taxon>
        <taxon>Mycobacteriales</taxon>
        <taxon>Tsukamurellaceae</taxon>
        <taxon>Tsukamurella</taxon>
    </lineage>
</organism>
<dbReference type="RefSeq" id="WP_344993084.1">
    <property type="nucleotide sequence ID" value="NZ_BAABFR010000016.1"/>
</dbReference>
<comment type="caution">
    <text evidence="1">The sequence shown here is derived from an EMBL/GenBank/DDBJ whole genome shotgun (WGS) entry which is preliminary data.</text>
</comment>
<dbReference type="EMBL" id="BAABFR010000016">
    <property type="protein sequence ID" value="GAA4388802.1"/>
    <property type="molecule type" value="Genomic_DNA"/>
</dbReference>
<keyword evidence="2" id="KW-1185">Reference proteome</keyword>
<evidence type="ECO:0000313" key="1">
    <source>
        <dbReference type="EMBL" id="GAA4388802.1"/>
    </source>
</evidence>
<protein>
    <submittedName>
        <fullName evidence="1">Uncharacterized protein</fullName>
    </submittedName>
</protein>
<dbReference type="Proteomes" id="UP001500635">
    <property type="component" value="Unassembled WGS sequence"/>
</dbReference>
<accession>A0ABP8JCY8</accession>
<evidence type="ECO:0000313" key="2">
    <source>
        <dbReference type="Proteomes" id="UP001500635"/>
    </source>
</evidence>
<gene>
    <name evidence="1" type="ORF">GCM10023147_14750</name>
</gene>
<sequence length="61" mass="6612">MSALDDGGFGTEVVTDLSEIACSRATLFARRGYRLPLQDSERAAGLTEADVWKFTEEATAD</sequence>
<proteinExistence type="predicted"/>
<name>A0ABP8JCY8_9ACTN</name>
<reference evidence="2" key="1">
    <citation type="journal article" date="2019" name="Int. J. Syst. Evol. Microbiol.">
        <title>The Global Catalogue of Microorganisms (GCM) 10K type strain sequencing project: providing services to taxonomists for standard genome sequencing and annotation.</title>
        <authorList>
            <consortium name="The Broad Institute Genomics Platform"/>
            <consortium name="The Broad Institute Genome Sequencing Center for Infectious Disease"/>
            <person name="Wu L."/>
            <person name="Ma J."/>
        </authorList>
    </citation>
    <scope>NUCLEOTIDE SEQUENCE [LARGE SCALE GENOMIC DNA]</scope>
    <source>
        <strain evidence="2">JCM 17688</strain>
    </source>
</reference>